<name>A0A1X0IVQ9_9MYCO</name>
<evidence type="ECO:0000259" key="8">
    <source>
        <dbReference type="Pfam" id="PF03460"/>
    </source>
</evidence>
<protein>
    <submittedName>
        <fullName evidence="9">Precorrin-3B synthase</fullName>
    </submittedName>
</protein>
<dbReference type="STRING" id="1578165.BKG68_09735"/>
<gene>
    <name evidence="9" type="ORF">BST43_19050</name>
</gene>
<feature type="region of interest" description="Disordered" evidence="7">
    <location>
        <begin position="1"/>
        <end position="21"/>
    </location>
</feature>
<dbReference type="EMBL" id="MVII01000027">
    <property type="protein sequence ID" value="ORB52575.1"/>
    <property type="molecule type" value="Genomic_DNA"/>
</dbReference>
<dbReference type="AlphaFoldDB" id="A0A1X0IVQ9"/>
<keyword evidence="4" id="KW-0560">Oxidoreductase</keyword>
<keyword evidence="2" id="KW-0349">Heme</keyword>
<evidence type="ECO:0000256" key="2">
    <source>
        <dbReference type="ARBA" id="ARBA00022617"/>
    </source>
</evidence>
<evidence type="ECO:0000256" key="7">
    <source>
        <dbReference type="SAM" id="MobiDB-lite"/>
    </source>
</evidence>
<dbReference type="Proteomes" id="UP000192434">
    <property type="component" value="Unassembled WGS sequence"/>
</dbReference>
<dbReference type="Pfam" id="PF03460">
    <property type="entry name" value="NIR_SIR_ferr"/>
    <property type="match status" value="1"/>
</dbReference>
<keyword evidence="5" id="KW-0408">Iron</keyword>
<evidence type="ECO:0000313" key="9">
    <source>
        <dbReference type="EMBL" id="ORB52575.1"/>
    </source>
</evidence>
<evidence type="ECO:0000313" key="10">
    <source>
        <dbReference type="Proteomes" id="UP000192434"/>
    </source>
</evidence>
<dbReference type="RefSeq" id="WP_083018285.1">
    <property type="nucleotide sequence ID" value="NZ_MVII01000027.1"/>
</dbReference>
<dbReference type="PANTHER" id="PTHR32439">
    <property type="entry name" value="FERREDOXIN--NITRITE REDUCTASE, CHLOROPLASTIC"/>
    <property type="match status" value="1"/>
</dbReference>
<evidence type="ECO:0000256" key="4">
    <source>
        <dbReference type="ARBA" id="ARBA00023002"/>
    </source>
</evidence>
<keyword evidence="3" id="KW-0479">Metal-binding</keyword>
<keyword evidence="6" id="KW-0411">Iron-sulfur</keyword>
<proteinExistence type="predicted"/>
<dbReference type="OrthoDB" id="105450at2"/>
<keyword evidence="1" id="KW-0004">4Fe-4S</keyword>
<dbReference type="InterPro" id="IPR036136">
    <property type="entry name" value="Nit/Sulf_reduc_fer-like_dom_sf"/>
</dbReference>
<feature type="domain" description="Nitrite/Sulfite reductase ferredoxin-like" evidence="8">
    <location>
        <begin position="35"/>
        <end position="83"/>
    </location>
</feature>
<dbReference type="NCBIfam" id="TIGR02435">
    <property type="entry name" value="CobG"/>
    <property type="match status" value="1"/>
</dbReference>
<dbReference type="InterPro" id="IPR005117">
    <property type="entry name" value="NiRdtase/SiRdtase_haem-b_fer"/>
</dbReference>
<dbReference type="InterPro" id="IPR012798">
    <property type="entry name" value="Cbl_synth_CobG-like"/>
</dbReference>
<sequence>MTRSGDEPLARRPRGTADDACPGALRLHEAADGALARIRLPGGMLSSAQLAALATAAGSHGAPVLELTSRGNVQLRSIRDADAVGTLLSDAGLLPSPSHERVRNIVASPLSGRAGDFPDVRPLVLALDHGLISASALAALPGRFLFSLDDGRADMVTMGADIGLVHEPGGWRVLLDGHATSVCVAEPGAAIDHMLAAAHTFVDIRGDAWRVRELPAGARTLAEAIGATVVTGPGEAVSGPHAPVGWIEQHPDRELVTLGAAVPLGQLPARVAALLAAAEKPLVITPWRSVLLCDLPHEDADAVLRVLAPLGLVFDERSPWLNASSCTGLPGCGRSRTDVHADVRLEVAEEIASGIHSPVHRHWVGCPRACGSPANGQVLVATELGYRPLAR</sequence>
<evidence type="ECO:0000256" key="5">
    <source>
        <dbReference type="ARBA" id="ARBA00023004"/>
    </source>
</evidence>
<dbReference type="SUPFAM" id="SSF55124">
    <property type="entry name" value="Nitrite/Sulfite reductase N-terminal domain-like"/>
    <property type="match status" value="2"/>
</dbReference>
<evidence type="ECO:0000256" key="3">
    <source>
        <dbReference type="ARBA" id="ARBA00022723"/>
    </source>
</evidence>
<evidence type="ECO:0000256" key="6">
    <source>
        <dbReference type="ARBA" id="ARBA00023014"/>
    </source>
</evidence>
<organism evidence="9 10">
    <name type="scientific">Mycobacteroides saopaulense</name>
    <dbReference type="NCBI Taxonomy" id="1578165"/>
    <lineage>
        <taxon>Bacteria</taxon>
        <taxon>Bacillati</taxon>
        <taxon>Actinomycetota</taxon>
        <taxon>Actinomycetes</taxon>
        <taxon>Mycobacteriales</taxon>
        <taxon>Mycobacteriaceae</taxon>
        <taxon>Mycobacteroides</taxon>
    </lineage>
</organism>
<comment type="caution">
    <text evidence="9">The sequence shown here is derived from an EMBL/GenBank/DDBJ whole genome shotgun (WGS) entry which is preliminary data.</text>
</comment>
<dbReference type="GO" id="GO:0051539">
    <property type="term" value="F:4 iron, 4 sulfur cluster binding"/>
    <property type="evidence" value="ECO:0007669"/>
    <property type="project" value="UniProtKB-KW"/>
</dbReference>
<evidence type="ECO:0000256" key="1">
    <source>
        <dbReference type="ARBA" id="ARBA00022485"/>
    </source>
</evidence>
<dbReference type="PANTHER" id="PTHR32439:SF9">
    <property type="entry name" value="BLR3264 PROTEIN"/>
    <property type="match status" value="1"/>
</dbReference>
<dbReference type="InterPro" id="IPR051329">
    <property type="entry name" value="NIR_SIR_4Fe-4S"/>
</dbReference>
<dbReference type="GO" id="GO:0016491">
    <property type="term" value="F:oxidoreductase activity"/>
    <property type="evidence" value="ECO:0007669"/>
    <property type="project" value="UniProtKB-KW"/>
</dbReference>
<dbReference type="Gene3D" id="3.90.480.10">
    <property type="entry name" value="Sulfite Reductase Hemoprotein,Domain 2"/>
    <property type="match status" value="1"/>
</dbReference>
<dbReference type="GO" id="GO:0046872">
    <property type="term" value="F:metal ion binding"/>
    <property type="evidence" value="ECO:0007669"/>
    <property type="project" value="UniProtKB-KW"/>
</dbReference>
<dbReference type="InterPro" id="IPR045854">
    <property type="entry name" value="NO2/SO3_Rdtase_4Fe4S_sf"/>
</dbReference>
<reference evidence="9 10" key="1">
    <citation type="submission" date="2016-12" db="EMBL/GenBank/DDBJ databases">
        <title>The new phylogeny of genus Mycobacterium.</title>
        <authorList>
            <person name="Tortoli E."/>
            <person name="Trovato A."/>
            <person name="Cirillo D.M."/>
        </authorList>
    </citation>
    <scope>NUCLEOTIDE SEQUENCE [LARGE SCALE GENOMIC DNA]</scope>
    <source>
        <strain evidence="9 10">CCUG 66554</strain>
    </source>
</reference>
<feature type="compositionally biased region" description="Basic and acidic residues" evidence="7">
    <location>
        <begin position="1"/>
        <end position="10"/>
    </location>
</feature>
<dbReference type="Gene3D" id="3.30.413.10">
    <property type="entry name" value="Sulfite Reductase Hemoprotein, domain 1"/>
    <property type="match status" value="1"/>
</dbReference>
<accession>A0A1X0IVQ9</accession>